<dbReference type="EMBL" id="RJKX01000016">
    <property type="protein sequence ID" value="ROP83685.1"/>
    <property type="molecule type" value="Genomic_DNA"/>
</dbReference>
<name>A0A3N1L2P8_9PROT</name>
<dbReference type="PROSITE" id="PS51257">
    <property type="entry name" value="PROKAR_LIPOPROTEIN"/>
    <property type="match status" value="1"/>
</dbReference>
<protein>
    <recommendedName>
        <fullName evidence="3">Lipoprotein</fullName>
    </recommendedName>
</protein>
<proteinExistence type="predicted"/>
<evidence type="ECO:0000313" key="2">
    <source>
        <dbReference type="Proteomes" id="UP000278222"/>
    </source>
</evidence>
<sequence length="259" mass="27620">MKKIGISFLAVTALVGAGCQQTTGGGSSAAIAQQSAQQQMYQPVGYANQNIRGVAVLVLPGDVRSNHASFTQRFGPNNIADYAELELGRANFPVLERRELGPVMREVEIAYNLGDPNAARRLFQLGKFRTTKYVLKFDVLRAEPVAQASQGFDGRAMGSLLGTAIGGRAGYAAGTVAGSAQSSDDAQVWIVGLRYRIIDASTTEQVATGYFEQTMQQGSQGTSFMGVSQASAGGQTLDQLVQRLVQQSVQEIDARYKGN</sequence>
<dbReference type="OrthoDB" id="5450382at2"/>
<reference evidence="1 2" key="1">
    <citation type="submission" date="2018-11" db="EMBL/GenBank/DDBJ databases">
        <title>Genomic Encyclopedia of Type Strains, Phase IV (KMG-IV): sequencing the most valuable type-strain genomes for metagenomic binning, comparative biology and taxonomic classification.</title>
        <authorList>
            <person name="Goeker M."/>
        </authorList>
    </citation>
    <scope>NUCLEOTIDE SEQUENCE [LARGE SCALE GENOMIC DNA]</scope>
    <source>
        <strain evidence="1 2">DSM 5900</strain>
    </source>
</reference>
<comment type="caution">
    <text evidence="1">The sequence shown here is derived from an EMBL/GenBank/DDBJ whole genome shotgun (WGS) entry which is preliminary data.</text>
</comment>
<gene>
    <name evidence="1" type="ORF">EDC65_4334</name>
</gene>
<dbReference type="RefSeq" id="WP_123693451.1">
    <property type="nucleotide sequence ID" value="NZ_AP019700.1"/>
</dbReference>
<evidence type="ECO:0008006" key="3">
    <source>
        <dbReference type="Google" id="ProtNLM"/>
    </source>
</evidence>
<accession>A0A3N1L2P8</accession>
<organism evidence="1 2">
    <name type="scientific">Stella humosa</name>
    <dbReference type="NCBI Taxonomy" id="94"/>
    <lineage>
        <taxon>Bacteria</taxon>
        <taxon>Pseudomonadati</taxon>
        <taxon>Pseudomonadota</taxon>
        <taxon>Alphaproteobacteria</taxon>
        <taxon>Rhodospirillales</taxon>
        <taxon>Stellaceae</taxon>
        <taxon>Stella</taxon>
    </lineage>
</organism>
<dbReference type="AlphaFoldDB" id="A0A3N1L2P8"/>
<keyword evidence="2" id="KW-1185">Reference proteome</keyword>
<evidence type="ECO:0000313" key="1">
    <source>
        <dbReference type="EMBL" id="ROP83685.1"/>
    </source>
</evidence>
<dbReference type="Proteomes" id="UP000278222">
    <property type="component" value="Unassembled WGS sequence"/>
</dbReference>